<dbReference type="Proteomes" id="UP000315295">
    <property type="component" value="Unassembled WGS sequence"/>
</dbReference>
<gene>
    <name evidence="1" type="ORF">C1H46_005104</name>
</gene>
<dbReference type="AlphaFoldDB" id="A0A540NDQ5"/>
<comment type="caution">
    <text evidence="1">The sequence shown here is derived from an EMBL/GenBank/DDBJ whole genome shotgun (WGS) entry which is preliminary data.</text>
</comment>
<sequence>MLGKKCQIFRSNETTPIPNATLRAFSRYQTPKGHLNAQNQATKKVRWCKHRFE</sequence>
<protein>
    <submittedName>
        <fullName evidence="1">Uncharacterized protein</fullName>
    </submittedName>
</protein>
<proteinExistence type="predicted"/>
<accession>A0A540NDQ5</accession>
<evidence type="ECO:0000313" key="1">
    <source>
        <dbReference type="EMBL" id="TQE09169.1"/>
    </source>
</evidence>
<reference evidence="1 2" key="1">
    <citation type="journal article" date="2019" name="G3 (Bethesda)">
        <title>Sequencing of a Wild Apple (Malus baccata) Genome Unravels the Differences Between Cultivated and Wild Apple Species Regarding Disease Resistance and Cold Tolerance.</title>
        <authorList>
            <person name="Chen X."/>
        </authorList>
    </citation>
    <scope>NUCLEOTIDE SEQUENCE [LARGE SCALE GENOMIC DNA]</scope>
    <source>
        <strain evidence="2">cv. Shandingzi</strain>
        <tissue evidence="1">Leaves</tissue>
    </source>
</reference>
<dbReference type="EMBL" id="VIEB01000060">
    <property type="protein sequence ID" value="TQE09169.1"/>
    <property type="molecule type" value="Genomic_DNA"/>
</dbReference>
<evidence type="ECO:0000313" key="2">
    <source>
        <dbReference type="Proteomes" id="UP000315295"/>
    </source>
</evidence>
<organism evidence="1 2">
    <name type="scientific">Malus baccata</name>
    <name type="common">Siberian crab apple</name>
    <name type="synonym">Pyrus baccata</name>
    <dbReference type="NCBI Taxonomy" id="106549"/>
    <lineage>
        <taxon>Eukaryota</taxon>
        <taxon>Viridiplantae</taxon>
        <taxon>Streptophyta</taxon>
        <taxon>Embryophyta</taxon>
        <taxon>Tracheophyta</taxon>
        <taxon>Spermatophyta</taxon>
        <taxon>Magnoliopsida</taxon>
        <taxon>eudicotyledons</taxon>
        <taxon>Gunneridae</taxon>
        <taxon>Pentapetalae</taxon>
        <taxon>rosids</taxon>
        <taxon>fabids</taxon>
        <taxon>Rosales</taxon>
        <taxon>Rosaceae</taxon>
        <taxon>Amygdaloideae</taxon>
        <taxon>Maleae</taxon>
        <taxon>Malus</taxon>
    </lineage>
</organism>
<name>A0A540NDQ5_MALBA</name>
<keyword evidence="2" id="KW-1185">Reference proteome</keyword>